<feature type="transmembrane region" description="Helical" evidence="1">
    <location>
        <begin position="338"/>
        <end position="359"/>
    </location>
</feature>
<dbReference type="InterPro" id="IPR002823">
    <property type="entry name" value="DUF112_TM"/>
</dbReference>
<dbReference type="Pfam" id="PF01970">
    <property type="entry name" value="TctA"/>
    <property type="match status" value="1"/>
</dbReference>
<dbReference type="AlphaFoldDB" id="A0A3R7DEF4"/>
<feature type="transmembrane region" description="Helical" evidence="1">
    <location>
        <begin position="379"/>
        <end position="410"/>
    </location>
</feature>
<protein>
    <submittedName>
        <fullName evidence="3">Putative membrane protein</fullName>
    </submittedName>
</protein>
<dbReference type="OrthoDB" id="53365at2157"/>
<dbReference type="Proteomes" id="UP000283805">
    <property type="component" value="Unassembled WGS sequence"/>
</dbReference>
<dbReference type="PANTHER" id="PTHR42204:SF1">
    <property type="entry name" value="INTEGRAL MEMBRANE PROTEIN"/>
    <property type="match status" value="1"/>
</dbReference>
<evidence type="ECO:0000259" key="2">
    <source>
        <dbReference type="Pfam" id="PF01970"/>
    </source>
</evidence>
<name>A0A3R7DEF4_9EURY</name>
<keyword evidence="4" id="KW-1185">Reference proteome</keyword>
<proteinExistence type="predicted"/>
<feature type="transmembrane region" description="Helical" evidence="1">
    <location>
        <begin position="215"/>
        <end position="235"/>
    </location>
</feature>
<feature type="transmembrane region" description="Helical" evidence="1">
    <location>
        <begin position="61"/>
        <end position="89"/>
    </location>
</feature>
<dbReference type="EMBL" id="RAPO01000001">
    <property type="protein sequence ID" value="RKD97161.1"/>
    <property type="molecule type" value="Genomic_DNA"/>
</dbReference>
<keyword evidence="1" id="KW-1133">Transmembrane helix</keyword>
<keyword evidence="1" id="KW-0812">Transmembrane</keyword>
<feature type="transmembrane region" description="Helical" evidence="1">
    <location>
        <begin position="34"/>
        <end position="54"/>
    </location>
</feature>
<reference evidence="3 4" key="1">
    <citation type="submission" date="2018-09" db="EMBL/GenBank/DDBJ databases">
        <title>Genomic Encyclopedia of Archaeal and Bacterial Type Strains, Phase II (KMG-II): from individual species to whole genera.</title>
        <authorList>
            <person name="Goeker M."/>
        </authorList>
    </citation>
    <scope>NUCLEOTIDE SEQUENCE [LARGE SCALE GENOMIC DNA]</scope>
    <source>
        <strain evidence="3 4">DSM 13151</strain>
    </source>
</reference>
<evidence type="ECO:0000313" key="4">
    <source>
        <dbReference type="Proteomes" id="UP000283805"/>
    </source>
</evidence>
<feature type="transmembrane region" description="Helical" evidence="1">
    <location>
        <begin position="185"/>
        <end position="203"/>
    </location>
</feature>
<comment type="caution">
    <text evidence="3">The sequence shown here is derived from an EMBL/GenBank/DDBJ whole genome shotgun (WGS) entry which is preliminary data.</text>
</comment>
<evidence type="ECO:0000313" key="3">
    <source>
        <dbReference type="EMBL" id="RKD97161.1"/>
    </source>
</evidence>
<feature type="transmembrane region" description="Helical" evidence="1">
    <location>
        <begin position="159"/>
        <end position="178"/>
    </location>
</feature>
<gene>
    <name evidence="3" type="ORF">ATJ93_0142</name>
</gene>
<keyword evidence="1" id="KW-0472">Membrane</keyword>
<feature type="domain" description="DUF112" evidence="2">
    <location>
        <begin position="37"/>
        <end position="420"/>
    </location>
</feature>
<dbReference type="PANTHER" id="PTHR42204">
    <property type="entry name" value="INTEGRAL MEMBRANE PROTEIN"/>
    <property type="match status" value="1"/>
</dbReference>
<organism evidence="3 4">
    <name type="scientific">Halopiger aswanensis</name>
    <dbReference type="NCBI Taxonomy" id="148449"/>
    <lineage>
        <taxon>Archaea</taxon>
        <taxon>Methanobacteriati</taxon>
        <taxon>Methanobacteriota</taxon>
        <taxon>Stenosarchaea group</taxon>
        <taxon>Halobacteria</taxon>
        <taxon>Halobacteriales</taxon>
        <taxon>Natrialbaceae</taxon>
        <taxon>Halopiger</taxon>
    </lineage>
</organism>
<evidence type="ECO:0000256" key="1">
    <source>
        <dbReference type="SAM" id="Phobius"/>
    </source>
</evidence>
<feature type="transmembrane region" description="Helical" evidence="1">
    <location>
        <begin position="127"/>
        <end position="147"/>
    </location>
</feature>
<accession>A0A3R7DEF4</accession>
<dbReference type="RefSeq" id="WP_120242732.1">
    <property type="nucleotide sequence ID" value="NZ_RAPO01000001.1"/>
</dbReference>
<feature type="transmembrane region" description="Helical" evidence="1">
    <location>
        <begin position="256"/>
        <end position="284"/>
    </location>
</feature>
<sequence>MAGPVAAAIAASSASAAAASIAPIDLALDPRLTAQLLAWTLAGCLLGGCSGLVPGLHANNFALLLAGVAPAVPGPPLFVGCAMLAAGVVHTFLNAVPAMALGVPDAEMAITALPGHRMVLEGRGYEAIRLSALGSILAVLAAVPLAVPITRGVTAVYPTVRAHLSLVLAAVVVALISAERTWRRMVGGALSFALAAGLGWLTLDLEPTAPLEAGGTLAPLFAGLFGAPVLIDAIFGSGIPPQDGEGIATSKRLVGTTALAGALAGAVVGYIPGVSAAIAAVAVLVVVPGGASDRGYIVATSGVDTANTIFALFALVAIGQPRTGVMVAFENVNAPLELPVLIASIVVAGLLGFVLVIIVGDAYLEVVGRLTYWKLSAAVLALLLVLSVLFAGPIGIAIFVAATAIGLVPVRLRARRVHLMGVLIGPLMLGL</sequence>
<feature type="transmembrane region" description="Helical" evidence="1">
    <location>
        <begin position="296"/>
        <end position="318"/>
    </location>
</feature>